<proteinExistence type="predicted"/>
<gene>
    <name evidence="1" type="ORF">JCM16418_3172</name>
</gene>
<dbReference type="Proteomes" id="UP000019364">
    <property type="component" value="Unassembled WGS sequence"/>
</dbReference>
<dbReference type="EMBL" id="BAVZ01000009">
    <property type="protein sequence ID" value="GAF09054.1"/>
    <property type="molecule type" value="Genomic_DNA"/>
</dbReference>
<dbReference type="eggNOG" id="COG0142">
    <property type="taxonomic scope" value="Bacteria"/>
</dbReference>
<name>W7Z3H9_9BACL</name>
<sequence length="289" mass="33153">MKPYRIPQLADKYVNYDMIQNHTQLPSFPDARVQLLYIFLNQGSRSPQLNSELFSLVTALVQIGIDTHDTIDTVQGKQGEGLMRSRQLKVLAGDYFSSRFYQLLSQQGEIEVVSGLSKAICDVNVMKMDLYAKMKSQSLSAEEYLRQTVQLNMQLFLSFTPMLEEALVTSWEKLLHDFCECEAVVREMSRSTDTETYVYSFSYWHILDVASEEDKRALRDNKVDIKEWKKLLLKYKASEQLAEQLRKSISSVQGIIKELKADGRFREIGQVLEPFLHQQHASSSAVGEG</sequence>
<evidence type="ECO:0000313" key="2">
    <source>
        <dbReference type="Proteomes" id="UP000019364"/>
    </source>
</evidence>
<dbReference type="STRING" id="1236976.JCM16418_3172"/>
<dbReference type="AlphaFoldDB" id="W7Z3H9"/>
<accession>W7Z3H9</accession>
<dbReference type="OrthoDB" id="2417886at2"/>
<dbReference type="GO" id="GO:0009234">
    <property type="term" value="P:menaquinone biosynthetic process"/>
    <property type="evidence" value="ECO:0007669"/>
    <property type="project" value="InterPro"/>
</dbReference>
<keyword evidence="2" id="KW-1185">Reference proteome</keyword>
<protein>
    <submittedName>
        <fullName evidence="1">Heptaprenyl diphosphate synthase component I</fullName>
    </submittedName>
</protein>
<comment type="caution">
    <text evidence="1">The sequence shown here is derived from an EMBL/GenBank/DDBJ whole genome shotgun (WGS) entry which is preliminary data.</text>
</comment>
<dbReference type="RefSeq" id="WP_036650085.1">
    <property type="nucleotide sequence ID" value="NZ_BAVZ01000009.1"/>
</dbReference>
<organism evidence="1 2">
    <name type="scientific">Paenibacillus pini JCM 16418</name>
    <dbReference type="NCBI Taxonomy" id="1236976"/>
    <lineage>
        <taxon>Bacteria</taxon>
        <taxon>Bacillati</taxon>
        <taxon>Bacillota</taxon>
        <taxon>Bacilli</taxon>
        <taxon>Bacillales</taxon>
        <taxon>Paenibacillaceae</taxon>
        <taxon>Paenibacillus</taxon>
    </lineage>
</organism>
<dbReference type="InterPro" id="IPR009920">
    <property type="entry name" value="HEPPP_synth_su1"/>
</dbReference>
<dbReference type="Gene3D" id="1.20.120.1450">
    <property type="match status" value="1"/>
</dbReference>
<evidence type="ECO:0000313" key="1">
    <source>
        <dbReference type="EMBL" id="GAF09054.1"/>
    </source>
</evidence>
<reference evidence="1 2" key="1">
    <citation type="journal article" date="2014" name="Genome Announc.">
        <title>Draft Genome Sequence of Paenibacillus pini JCM 16418T, Isolated from the Rhizosphere of Pine Tree.</title>
        <authorList>
            <person name="Yuki M."/>
            <person name="Oshima K."/>
            <person name="Suda W."/>
            <person name="Oshida Y."/>
            <person name="Kitamura K."/>
            <person name="Iida Y."/>
            <person name="Hattori M."/>
            <person name="Ohkuma M."/>
        </authorList>
    </citation>
    <scope>NUCLEOTIDE SEQUENCE [LARGE SCALE GENOMIC DNA]</scope>
    <source>
        <strain evidence="1 2">JCM 16418</strain>
    </source>
</reference>
<dbReference type="Pfam" id="PF07307">
    <property type="entry name" value="HEPPP_synt_1"/>
    <property type="match status" value="1"/>
</dbReference>